<reference evidence="6" key="1">
    <citation type="submission" date="2016-10" db="EMBL/GenBank/DDBJ databases">
        <authorList>
            <person name="Varghese N."/>
            <person name="Submissions S."/>
        </authorList>
    </citation>
    <scope>NUCLEOTIDE SEQUENCE [LARGE SCALE GENOMIC DNA]</scope>
    <source>
        <strain evidence="6">DSM 25927</strain>
    </source>
</reference>
<proteinExistence type="inferred from homology"/>
<dbReference type="PRINTS" id="PR00081">
    <property type="entry name" value="GDHRDH"/>
</dbReference>
<dbReference type="STRING" id="489703.SAMN04488038_1034"/>
<dbReference type="PROSITE" id="PS00061">
    <property type="entry name" value="ADH_SHORT"/>
    <property type="match status" value="1"/>
</dbReference>
<organism evidence="5 6">
    <name type="scientific">Solimonas aquatica</name>
    <dbReference type="NCBI Taxonomy" id="489703"/>
    <lineage>
        <taxon>Bacteria</taxon>
        <taxon>Pseudomonadati</taxon>
        <taxon>Pseudomonadota</taxon>
        <taxon>Gammaproteobacteria</taxon>
        <taxon>Nevskiales</taxon>
        <taxon>Nevskiaceae</taxon>
        <taxon>Solimonas</taxon>
    </lineage>
</organism>
<dbReference type="PANTHER" id="PTHR44196">
    <property type="entry name" value="DEHYDROGENASE/REDUCTASE SDR FAMILY MEMBER 7B"/>
    <property type="match status" value="1"/>
</dbReference>
<evidence type="ECO:0000313" key="5">
    <source>
        <dbReference type="EMBL" id="SEP98926.1"/>
    </source>
</evidence>
<evidence type="ECO:0000256" key="1">
    <source>
        <dbReference type="ARBA" id="ARBA00006484"/>
    </source>
</evidence>
<evidence type="ECO:0000313" key="6">
    <source>
        <dbReference type="Proteomes" id="UP000199233"/>
    </source>
</evidence>
<dbReference type="SMART" id="SM00822">
    <property type="entry name" value="PKS_KR"/>
    <property type="match status" value="1"/>
</dbReference>
<dbReference type="AlphaFoldDB" id="A0A1H9CCM0"/>
<evidence type="ECO:0000259" key="4">
    <source>
        <dbReference type="SMART" id="SM00822"/>
    </source>
</evidence>
<feature type="domain" description="Ketoreductase" evidence="4">
    <location>
        <begin position="5"/>
        <end position="185"/>
    </location>
</feature>
<dbReference type="InterPro" id="IPR020904">
    <property type="entry name" value="Sc_DH/Rdtase_CS"/>
</dbReference>
<dbReference type="CDD" id="cd05233">
    <property type="entry name" value="SDR_c"/>
    <property type="match status" value="1"/>
</dbReference>
<protein>
    <submittedName>
        <fullName evidence="5">Short-chain dehydrogenase</fullName>
    </submittedName>
</protein>
<sequence length="236" mass="24802">MNVEPLILITGASQGIGAALALEFVRRLQRPRLALVARSATHLQAVRASLPASCESACFVADVADPEQVAAMAAAVQQRFGTPDVLVNNAGFWRGGSAETMPVAEFSAVVQTNLVGLYAVTHAFLPAMIARGSGDIFNMSSTAGLIGLPGNAAYAAAKHGVTGLSKVLRAELLDKGIRVCCVHPGPTLSPSWDGTGVPAERLMPTEDVARAFVDIYQLSRNTVVEEIVLRPQRGDI</sequence>
<name>A0A1H9CCM0_9GAMM</name>
<comment type="similarity">
    <text evidence="1 3">Belongs to the short-chain dehydrogenases/reductases (SDR) family.</text>
</comment>
<dbReference type="InterPro" id="IPR057326">
    <property type="entry name" value="KR_dom"/>
</dbReference>
<keyword evidence="2" id="KW-0560">Oxidoreductase</keyword>
<dbReference type="GO" id="GO:0016020">
    <property type="term" value="C:membrane"/>
    <property type="evidence" value="ECO:0007669"/>
    <property type="project" value="TreeGrafter"/>
</dbReference>
<dbReference type="Proteomes" id="UP000199233">
    <property type="component" value="Unassembled WGS sequence"/>
</dbReference>
<dbReference type="SUPFAM" id="SSF51735">
    <property type="entry name" value="NAD(P)-binding Rossmann-fold domains"/>
    <property type="match status" value="1"/>
</dbReference>
<keyword evidence="6" id="KW-1185">Reference proteome</keyword>
<dbReference type="PANTHER" id="PTHR44196:SF1">
    <property type="entry name" value="DEHYDROGENASE_REDUCTASE SDR FAMILY MEMBER 7B"/>
    <property type="match status" value="1"/>
</dbReference>
<dbReference type="GO" id="GO:0016491">
    <property type="term" value="F:oxidoreductase activity"/>
    <property type="evidence" value="ECO:0007669"/>
    <property type="project" value="UniProtKB-KW"/>
</dbReference>
<dbReference type="Pfam" id="PF00106">
    <property type="entry name" value="adh_short"/>
    <property type="match status" value="1"/>
</dbReference>
<dbReference type="InterPro" id="IPR002347">
    <property type="entry name" value="SDR_fam"/>
</dbReference>
<dbReference type="EMBL" id="FOFS01000003">
    <property type="protein sequence ID" value="SEP98926.1"/>
    <property type="molecule type" value="Genomic_DNA"/>
</dbReference>
<evidence type="ECO:0000256" key="2">
    <source>
        <dbReference type="ARBA" id="ARBA00023002"/>
    </source>
</evidence>
<gene>
    <name evidence="5" type="ORF">SAMN04488038_1034</name>
</gene>
<accession>A0A1H9CCM0</accession>
<dbReference type="PRINTS" id="PR00080">
    <property type="entry name" value="SDRFAMILY"/>
</dbReference>
<dbReference type="InterPro" id="IPR036291">
    <property type="entry name" value="NAD(P)-bd_dom_sf"/>
</dbReference>
<evidence type="ECO:0000256" key="3">
    <source>
        <dbReference type="RuleBase" id="RU000363"/>
    </source>
</evidence>
<dbReference type="Gene3D" id="3.40.50.720">
    <property type="entry name" value="NAD(P)-binding Rossmann-like Domain"/>
    <property type="match status" value="1"/>
</dbReference>